<evidence type="ECO:0000256" key="7">
    <source>
        <dbReference type="RuleBase" id="RU366011"/>
    </source>
</evidence>
<sequence>MANVTTLKPGDLFPENVTFQNQRHKICGIPAPYHASDEWANKKVVLVSVPGAFMRTCSGAHLPSYIKNLSKIKEKGVDIVAFIAYNDAYVMSARGKANDVEGKDILFLSDPMASFLKSIGWSEVLGLRGRRYAIVVDHGKIVFEQRESGKGTIEASGAEAVLPIL</sequence>
<evidence type="ECO:0000256" key="1">
    <source>
        <dbReference type="ARBA" id="ARBA00010505"/>
    </source>
</evidence>
<feature type="active site" description="Cysteine sulfenic acid (-SOH) intermediate" evidence="6">
    <location>
        <position position="57"/>
    </location>
</feature>
<evidence type="ECO:0000313" key="10">
    <source>
        <dbReference type="Proteomes" id="UP001201262"/>
    </source>
</evidence>
<dbReference type="PROSITE" id="PS51352">
    <property type="entry name" value="THIOREDOXIN_2"/>
    <property type="match status" value="1"/>
</dbReference>
<dbReference type="GeneID" id="70248974"/>
<dbReference type="GO" id="GO:0045454">
    <property type="term" value="P:cell redox homeostasis"/>
    <property type="evidence" value="ECO:0007669"/>
    <property type="project" value="TreeGrafter"/>
</dbReference>
<evidence type="ECO:0000256" key="6">
    <source>
        <dbReference type="PIRSR" id="PIRSR637944-1"/>
    </source>
</evidence>
<name>A0AAD4PUQ9_9EURO</name>
<keyword evidence="4 7" id="KW-0560">Oxidoreductase</keyword>
<comment type="similarity">
    <text evidence="1 7">Belongs to the peroxiredoxin family. Prx5 subfamily.</text>
</comment>
<dbReference type="AlphaFoldDB" id="A0AAD4PUQ9"/>
<evidence type="ECO:0000256" key="2">
    <source>
        <dbReference type="ARBA" id="ARBA00022559"/>
    </source>
</evidence>
<feature type="domain" description="Thioredoxin" evidence="8">
    <location>
        <begin position="7"/>
        <end position="165"/>
    </location>
</feature>
<evidence type="ECO:0000259" key="8">
    <source>
        <dbReference type="PROSITE" id="PS51352"/>
    </source>
</evidence>
<dbReference type="GO" id="GO:0008379">
    <property type="term" value="F:thioredoxin peroxidase activity"/>
    <property type="evidence" value="ECO:0007669"/>
    <property type="project" value="InterPro"/>
</dbReference>
<keyword evidence="2 7" id="KW-0575">Peroxidase</keyword>
<dbReference type="GO" id="GO:0034599">
    <property type="term" value="P:cellular response to oxidative stress"/>
    <property type="evidence" value="ECO:0007669"/>
    <property type="project" value="InterPro"/>
</dbReference>
<comment type="caution">
    <text evidence="9">The sequence shown here is derived from an EMBL/GenBank/DDBJ whole genome shotgun (WGS) entry which is preliminary data.</text>
</comment>
<dbReference type="PANTHER" id="PTHR10430">
    <property type="entry name" value="PEROXIREDOXIN"/>
    <property type="match status" value="1"/>
</dbReference>
<dbReference type="GO" id="GO:0042744">
    <property type="term" value="P:hydrogen peroxide catabolic process"/>
    <property type="evidence" value="ECO:0007669"/>
    <property type="project" value="TreeGrafter"/>
</dbReference>
<comment type="function">
    <text evidence="7">Thiol-specific peroxidase that catalyzes the reduction of hydrogen peroxide and organic hydroperoxides to water and alcohols, respectively. Plays a role in cell protection against oxidative stress by detoxifying peroxides.</text>
</comment>
<keyword evidence="5 7" id="KW-0676">Redox-active center</keyword>
<accession>A0AAD4PUQ9</accession>
<dbReference type="RefSeq" id="XP_046066640.1">
    <property type="nucleotide sequence ID" value="XM_046218687.1"/>
</dbReference>
<dbReference type="Proteomes" id="UP001201262">
    <property type="component" value="Unassembled WGS sequence"/>
</dbReference>
<keyword evidence="10" id="KW-1185">Reference proteome</keyword>
<dbReference type="InterPro" id="IPR013766">
    <property type="entry name" value="Thioredoxin_domain"/>
</dbReference>
<gene>
    <name evidence="9" type="ORF">BGW36DRAFT_400920</name>
</gene>
<dbReference type="Pfam" id="PF08534">
    <property type="entry name" value="Redoxin"/>
    <property type="match status" value="1"/>
</dbReference>
<dbReference type="InterPro" id="IPR036249">
    <property type="entry name" value="Thioredoxin-like_sf"/>
</dbReference>
<evidence type="ECO:0000256" key="5">
    <source>
        <dbReference type="ARBA" id="ARBA00023284"/>
    </source>
</evidence>
<dbReference type="CDD" id="cd03013">
    <property type="entry name" value="PRX5_like"/>
    <property type="match status" value="1"/>
</dbReference>
<evidence type="ECO:0000256" key="4">
    <source>
        <dbReference type="ARBA" id="ARBA00023002"/>
    </source>
</evidence>
<evidence type="ECO:0000313" key="9">
    <source>
        <dbReference type="EMBL" id="KAH8690444.1"/>
    </source>
</evidence>
<dbReference type="Gene3D" id="3.40.30.10">
    <property type="entry name" value="Glutaredoxin"/>
    <property type="match status" value="1"/>
</dbReference>
<dbReference type="SUPFAM" id="SSF52833">
    <property type="entry name" value="Thioredoxin-like"/>
    <property type="match status" value="1"/>
</dbReference>
<protein>
    <submittedName>
        <fullName evidence="9">Redoxin</fullName>
    </submittedName>
</protein>
<keyword evidence="3 7" id="KW-0049">Antioxidant</keyword>
<dbReference type="GO" id="GO:0005777">
    <property type="term" value="C:peroxisome"/>
    <property type="evidence" value="ECO:0007669"/>
    <property type="project" value="TreeGrafter"/>
</dbReference>
<dbReference type="PANTHER" id="PTHR10430:SF16">
    <property type="entry name" value="PEROXIREDOXIN-5, MITOCHONDRIAL"/>
    <property type="match status" value="1"/>
</dbReference>
<dbReference type="InterPro" id="IPR037944">
    <property type="entry name" value="PRX5-like"/>
</dbReference>
<dbReference type="InterPro" id="IPR013740">
    <property type="entry name" value="Redoxin"/>
</dbReference>
<organism evidence="9 10">
    <name type="scientific">Talaromyces proteolyticus</name>
    <dbReference type="NCBI Taxonomy" id="1131652"/>
    <lineage>
        <taxon>Eukaryota</taxon>
        <taxon>Fungi</taxon>
        <taxon>Dikarya</taxon>
        <taxon>Ascomycota</taxon>
        <taxon>Pezizomycotina</taxon>
        <taxon>Eurotiomycetes</taxon>
        <taxon>Eurotiomycetidae</taxon>
        <taxon>Eurotiales</taxon>
        <taxon>Trichocomaceae</taxon>
        <taxon>Talaromyces</taxon>
        <taxon>Talaromyces sect. Bacilispori</taxon>
    </lineage>
</organism>
<proteinExistence type="inferred from homology"/>
<dbReference type="EMBL" id="JAJTJA010000013">
    <property type="protein sequence ID" value="KAH8690444.1"/>
    <property type="molecule type" value="Genomic_DNA"/>
</dbReference>
<evidence type="ECO:0000256" key="3">
    <source>
        <dbReference type="ARBA" id="ARBA00022862"/>
    </source>
</evidence>
<reference evidence="9" key="1">
    <citation type="submission" date="2021-12" db="EMBL/GenBank/DDBJ databases">
        <title>Convergent genome expansion in fungi linked to evolution of root-endophyte symbiosis.</title>
        <authorList>
            <consortium name="DOE Joint Genome Institute"/>
            <person name="Ke Y.-H."/>
            <person name="Bonito G."/>
            <person name="Liao H.-L."/>
            <person name="Looney B."/>
            <person name="Rojas-Flechas A."/>
            <person name="Nash J."/>
            <person name="Hameed K."/>
            <person name="Schadt C."/>
            <person name="Martin F."/>
            <person name="Crous P.W."/>
            <person name="Miettinen O."/>
            <person name="Magnuson J.K."/>
            <person name="Labbe J."/>
            <person name="Jacobson D."/>
            <person name="Doktycz M.J."/>
            <person name="Veneault-Fourrey C."/>
            <person name="Kuo A."/>
            <person name="Mondo S."/>
            <person name="Calhoun S."/>
            <person name="Riley R."/>
            <person name="Ohm R."/>
            <person name="LaButti K."/>
            <person name="Andreopoulos B."/>
            <person name="Pangilinan J."/>
            <person name="Nolan M."/>
            <person name="Tritt A."/>
            <person name="Clum A."/>
            <person name="Lipzen A."/>
            <person name="Daum C."/>
            <person name="Barry K."/>
            <person name="Grigoriev I.V."/>
            <person name="Vilgalys R."/>
        </authorList>
    </citation>
    <scope>NUCLEOTIDE SEQUENCE</scope>
    <source>
        <strain evidence="9">PMI_201</strain>
    </source>
</reference>
<dbReference type="GO" id="GO:0005739">
    <property type="term" value="C:mitochondrion"/>
    <property type="evidence" value="ECO:0007669"/>
    <property type="project" value="TreeGrafter"/>
</dbReference>